<organism evidence="1 2">
    <name type="scientific">Trichinella murrelli</name>
    <dbReference type="NCBI Taxonomy" id="144512"/>
    <lineage>
        <taxon>Eukaryota</taxon>
        <taxon>Metazoa</taxon>
        <taxon>Ecdysozoa</taxon>
        <taxon>Nematoda</taxon>
        <taxon>Enoplea</taxon>
        <taxon>Dorylaimia</taxon>
        <taxon>Trichinellida</taxon>
        <taxon>Trichinellidae</taxon>
        <taxon>Trichinella</taxon>
    </lineage>
</organism>
<dbReference type="EMBL" id="JYDJ01003474">
    <property type="protein sequence ID" value="KRX29282.1"/>
    <property type="molecule type" value="Genomic_DNA"/>
</dbReference>
<keyword evidence="2" id="KW-1185">Reference proteome</keyword>
<sequence>MDFRGFHRKYQRLRKVQKKKILSPYSFVCKTISSLIPDDK</sequence>
<evidence type="ECO:0000313" key="2">
    <source>
        <dbReference type="Proteomes" id="UP000055048"/>
    </source>
</evidence>
<protein>
    <submittedName>
        <fullName evidence="1">Uncharacterized protein</fullName>
    </submittedName>
</protein>
<name>A0A0V0SRF9_9BILA</name>
<comment type="caution">
    <text evidence="1">The sequence shown here is derived from an EMBL/GenBank/DDBJ whole genome shotgun (WGS) entry which is preliminary data.</text>
</comment>
<dbReference type="Proteomes" id="UP000055048">
    <property type="component" value="Unassembled WGS sequence"/>
</dbReference>
<accession>A0A0V0SRF9</accession>
<dbReference type="AlphaFoldDB" id="A0A0V0SRF9"/>
<proteinExistence type="predicted"/>
<reference evidence="1 2" key="1">
    <citation type="submission" date="2015-01" db="EMBL/GenBank/DDBJ databases">
        <title>Evolution of Trichinella species and genotypes.</title>
        <authorList>
            <person name="Korhonen P.K."/>
            <person name="Edoardo P."/>
            <person name="Giuseppe L.R."/>
            <person name="Gasser R.B."/>
        </authorList>
    </citation>
    <scope>NUCLEOTIDE SEQUENCE [LARGE SCALE GENOMIC DNA]</scope>
    <source>
        <strain evidence="1">ISS417</strain>
    </source>
</reference>
<gene>
    <name evidence="1" type="ORF">T05_1398</name>
</gene>
<evidence type="ECO:0000313" key="1">
    <source>
        <dbReference type="EMBL" id="KRX29282.1"/>
    </source>
</evidence>